<dbReference type="AlphaFoldDB" id="A0A0A9AMB4"/>
<name>A0A0A9AMB4_ARUDO</name>
<accession>A0A0A9AMB4</accession>
<evidence type="ECO:0000256" key="1">
    <source>
        <dbReference type="SAM" id="MobiDB-lite"/>
    </source>
</evidence>
<dbReference type="EMBL" id="GBRH01245609">
    <property type="protein sequence ID" value="JAD52286.1"/>
    <property type="molecule type" value="Transcribed_RNA"/>
</dbReference>
<feature type="region of interest" description="Disordered" evidence="1">
    <location>
        <begin position="21"/>
        <end position="41"/>
    </location>
</feature>
<reference evidence="2" key="2">
    <citation type="journal article" date="2015" name="Data Brief">
        <title>Shoot transcriptome of the giant reed, Arundo donax.</title>
        <authorList>
            <person name="Barrero R.A."/>
            <person name="Guerrero F.D."/>
            <person name="Moolhuijzen P."/>
            <person name="Goolsby J.A."/>
            <person name="Tidwell J."/>
            <person name="Bellgard S.E."/>
            <person name="Bellgard M.I."/>
        </authorList>
    </citation>
    <scope>NUCLEOTIDE SEQUENCE</scope>
    <source>
        <tissue evidence="2">Shoot tissue taken approximately 20 cm above the soil surface</tissue>
    </source>
</reference>
<protein>
    <submittedName>
        <fullName evidence="2">Uncharacterized protein</fullName>
    </submittedName>
</protein>
<organism evidence="2">
    <name type="scientific">Arundo donax</name>
    <name type="common">Giant reed</name>
    <name type="synonym">Donax arundinaceus</name>
    <dbReference type="NCBI Taxonomy" id="35708"/>
    <lineage>
        <taxon>Eukaryota</taxon>
        <taxon>Viridiplantae</taxon>
        <taxon>Streptophyta</taxon>
        <taxon>Embryophyta</taxon>
        <taxon>Tracheophyta</taxon>
        <taxon>Spermatophyta</taxon>
        <taxon>Magnoliopsida</taxon>
        <taxon>Liliopsida</taxon>
        <taxon>Poales</taxon>
        <taxon>Poaceae</taxon>
        <taxon>PACMAD clade</taxon>
        <taxon>Arundinoideae</taxon>
        <taxon>Arundineae</taxon>
        <taxon>Arundo</taxon>
    </lineage>
</organism>
<evidence type="ECO:0000313" key="2">
    <source>
        <dbReference type="EMBL" id="JAD52286.1"/>
    </source>
</evidence>
<feature type="compositionally biased region" description="Polar residues" evidence="1">
    <location>
        <begin position="22"/>
        <end position="35"/>
    </location>
</feature>
<proteinExistence type="predicted"/>
<sequence length="41" mass="4504">MRGSLTGGAYSAAIQRYLGQQFARQQSQARPPSTSDARRPH</sequence>
<reference evidence="2" key="1">
    <citation type="submission" date="2014-09" db="EMBL/GenBank/DDBJ databases">
        <authorList>
            <person name="Magalhaes I.L.F."/>
            <person name="Oliveira U."/>
            <person name="Santos F.R."/>
            <person name="Vidigal T.H.D.A."/>
            <person name="Brescovit A.D."/>
            <person name="Santos A.J."/>
        </authorList>
    </citation>
    <scope>NUCLEOTIDE SEQUENCE</scope>
    <source>
        <tissue evidence="2">Shoot tissue taken approximately 20 cm above the soil surface</tissue>
    </source>
</reference>